<comment type="similarity">
    <text evidence="7 8">Belongs to the peptidase M32 family.</text>
</comment>
<dbReference type="PRINTS" id="PR00998">
    <property type="entry name" value="CRBOXYPTASET"/>
</dbReference>
<dbReference type="EC" id="3.4.17.19" evidence="8"/>
<comment type="catalytic activity">
    <reaction evidence="6 8">
        <text>Release of a C-terminal amino acid with broad specificity, except for -Pro.</text>
        <dbReference type="EC" id="3.4.17.19"/>
    </reaction>
</comment>
<dbReference type="CDD" id="cd06460">
    <property type="entry name" value="M32_Taq"/>
    <property type="match status" value="1"/>
</dbReference>
<dbReference type="PANTHER" id="PTHR34217">
    <property type="entry name" value="METAL-DEPENDENT CARBOXYPEPTIDASE"/>
    <property type="match status" value="1"/>
</dbReference>
<dbReference type="PANTHER" id="PTHR34217:SF1">
    <property type="entry name" value="CARBOXYPEPTIDASE 1"/>
    <property type="match status" value="1"/>
</dbReference>
<dbReference type="Gene3D" id="1.10.1370.30">
    <property type="match status" value="1"/>
</dbReference>
<dbReference type="GO" id="GO:0004181">
    <property type="term" value="F:metallocarboxypeptidase activity"/>
    <property type="evidence" value="ECO:0007669"/>
    <property type="project" value="UniProtKB-UniRule"/>
</dbReference>
<dbReference type="Proteomes" id="UP000177043">
    <property type="component" value="Unassembled WGS sequence"/>
</dbReference>
<dbReference type="GO" id="GO:0008270">
    <property type="term" value="F:zinc ion binding"/>
    <property type="evidence" value="ECO:0007669"/>
    <property type="project" value="UniProtKB-ARBA"/>
</dbReference>
<dbReference type="GO" id="GO:0006508">
    <property type="term" value="P:proteolysis"/>
    <property type="evidence" value="ECO:0007669"/>
    <property type="project" value="UniProtKB-UniRule"/>
</dbReference>
<feature type="binding site" evidence="9">
    <location>
        <position position="266"/>
    </location>
    <ligand>
        <name>Zn(2+)</name>
        <dbReference type="ChEBI" id="CHEBI:29105"/>
        <note>catalytic</note>
    </ligand>
</feature>
<dbReference type="InterPro" id="IPR001333">
    <property type="entry name" value="Peptidase_M32_Taq"/>
</dbReference>
<dbReference type="AlphaFoldDB" id="A0A1G2QCR3"/>
<evidence type="ECO:0000256" key="3">
    <source>
        <dbReference type="ARBA" id="ARBA00022723"/>
    </source>
</evidence>
<feature type="binding site" evidence="9">
    <location>
        <position position="270"/>
    </location>
    <ligand>
        <name>Zn(2+)</name>
        <dbReference type="ChEBI" id="CHEBI:29105"/>
        <note>catalytic</note>
    </ligand>
</feature>
<evidence type="ECO:0000256" key="7">
    <source>
        <dbReference type="ARBA" id="ARBA00061580"/>
    </source>
</evidence>
<dbReference type="EMBL" id="MHTJ01000004">
    <property type="protein sequence ID" value="OHA58228.1"/>
    <property type="molecule type" value="Genomic_DNA"/>
</dbReference>
<dbReference type="PIRSF" id="PIRSF006615">
    <property type="entry name" value="Zn_crbxpep_Taq"/>
    <property type="match status" value="1"/>
</dbReference>
<reference evidence="11 12" key="1">
    <citation type="journal article" date="2016" name="Nat. Commun.">
        <title>Thousands of microbial genomes shed light on interconnected biogeochemical processes in an aquifer system.</title>
        <authorList>
            <person name="Anantharaman K."/>
            <person name="Brown C.T."/>
            <person name="Hug L.A."/>
            <person name="Sharon I."/>
            <person name="Castelle C.J."/>
            <person name="Probst A.J."/>
            <person name="Thomas B.C."/>
            <person name="Singh A."/>
            <person name="Wilkins M.J."/>
            <person name="Karaoz U."/>
            <person name="Brodie E.L."/>
            <person name="Williams K.H."/>
            <person name="Hubbard S.S."/>
            <person name="Banfield J.F."/>
        </authorList>
    </citation>
    <scope>NUCLEOTIDE SEQUENCE [LARGE SCALE GENOMIC DNA]</scope>
</reference>
<gene>
    <name evidence="11" type="ORF">A2571_03145</name>
</gene>
<keyword evidence="3 8" id="KW-0479">Metal-binding</keyword>
<evidence type="ECO:0000313" key="11">
    <source>
        <dbReference type="EMBL" id="OHA58228.1"/>
    </source>
</evidence>
<evidence type="ECO:0000256" key="9">
    <source>
        <dbReference type="PIRSR" id="PIRSR006615-1"/>
    </source>
</evidence>
<evidence type="ECO:0000256" key="5">
    <source>
        <dbReference type="ARBA" id="ARBA00023049"/>
    </source>
</evidence>
<dbReference type="FunFam" id="1.10.1370.30:FF:000003">
    <property type="entry name" value="Thermostable carboxypeptidase 1"/>
    <property type="match status" value="1"/>
</dbReference>
<proteinExistence type="inferred from homology"/>
<dbReference type="STRING" id="1802438.A2571_03145"/>
<protein>
    <recommendedName>
        <fullName evidence="8">Metal-dependent carboxypeptidase</fullName>
        <ecNumber evidence="8">3.4.17.19</ecNumber>
    </recommendedName>
</protein>
<evidence type="ECO:0000256" key="8">
    <source>
        <dbReference type="PIRNR" id="PIRNR006615"/>
    </source>
</evidence>
<evidence type="ECO:0000256" key="1">
    <source>
        <dbReference type="ARBA" id="ARBA00022645"/>
    </source>
</evidence>
<evidence type="ECO:0000256" key="4">
    <source>
        <dbReference type="ARBA" id="ARBA00022801"/>
    </source>
</evidence>
<keyword evidence="2 8" id="KW-0645">Protease</keyword>
<evidence type="ECO:0000256" key="6">
    <source>
        <dbReference type="ARBA" id="ARBA00052755"/>
    </source>
</evidence>
<evidence type="ECO:0000256" key="2">
    <source>
        <dbReference type="ARBA" id="ARBA00022670"/>
    </source>
</evidence>
<comment type="caution">
    <text evidence="11">The sequence shown here is derived from an EMBL/GenBank/DDBJ whole genome shotgun (WGS) entry which is preliminary data.</text>
</comment>
<comment type="function">
    <text evidence="8">Broad specificity carboxypetidase that releases amino acids sequentially from the C-terminus, including neutral, aromatic, polar and basic residues.</text>
</comment>
<keyword evidence="1 8" id="KW-0121">Carboxypeptidase</keyword>
<keyword evidence="5 8" id="KW-0482">Metalloprotease</keyword>
<keyword evidence="4 8" id="KW-0378">Hydrolase</keyword>
<organism evidence="11 12">
    <name type="scientific">Candidatus Vogelbacteria bacterium RIFOXYD1_FULL_44_32</name>
    <dbReference type="NCBI Taxonomy" id="1802438"/>
    <lineage>
        <taxon>Bacteria</taxon>
        <taxon>Candidatus Vogeliibacteriota</taxon>
    </lineage>
</organism>
<keyword evidence="9" id="KW-0862">Zinc</keyword>
<feature type="binding site" evidence="9">
    <location>
        <position position="296"/>
    </location>
    <ligand>
        <name>Zn(2+)</name>
        <dbReference type="ChEBI" id="CHEBI:29105"/>
        <note>catalytic</note>
    </ligand>
</feature>
<feature type="active site" description="Proton donor/acceptor" evidence="10">
    <location>
        <position position="267"/>
    </location>
</feature>
<evidence type="ECO:0000313" key="12">
    <source>
        <dbReference type="Proteomes" id="UP000177043"/>
    </source>
</evidence>
<dbReference type="Pfam" id="PF02074">
    <property type="entry name" value="Peptidase_M32"/>
    <property type="match status" value="1"/>
</dbReference>
<accession>A0A1G2QCR3</accession>
<evidence type="ECO:0000256" key="10">
    <source>
        <dbReference type="PIRSR" id="PIRSR006615-2"/>
    </source>
</evidence>
<dbReference type="PROSITE" id="PS52034">
    <property type="entry name" value="PEPTIDASE_M32"/>
    <property type="match status" value="1"/>
</dbReference>
<sequence>MTEIPIKILKERLVEISHLTSILNLLEWDQEVNMPRKAGDARAEAFAHLAGIIHSKILALNEGGHLVQLKKLFDSGKISGGNGVIVNETWRTYDREKKLPASFVQELATTISKAQGVWAEARTKNDFAIFLPHLEKIVKLKKQEAELVGYTASPYDALLDAYEPGIDTATFSAILLDLKEFLVPFLKRIKESTVKIKPERVKGRFKLHQQIIFNELVLNQIGFDLEAGRLDASVHPFSSGFHPYDVRLTTRYKENDVLYSLGSTIHEAGHGLYEQGLPVEHFGTPLAETVSLGIHESQSRLWENQIGKSRPFWKFFYPKLQQAFSKPFQNILPAEFYQIINRVQPSLIRTEADEVTYNLHIILRFEIEKDLIEGKIKAKDLPALWRAKMKEYLDIEVPSDTLGVLQDVHWSAGLFGYFPTYSFGNLYAAQFYAKMEKDIPNLDRKIAIGDFTVVIEWLRRHIHLTGKTDTASDLVKKVTGEALDPKYFNQYLEEKYSEIYNL</sequence>
<comment type="cofactor">
    <cofactor evidence="9">
        <name>Zn(2+)</name>
        <dbReference type="ChEBI" id="CHEBI:29105"/>
    </cofactor>
    <text evidence="9">Binds 1 zinc ion per subunit.</text>
</comment>
<dbReference type="SUPFAM" id="SSF55486">
    <property type="entry name" value="Metalloproteases ('zincins'), catalytic domain"/>
    <property type="match status" value="1"/>
</dbReference>
<name>A0A1G2QCR3_9BACT</name>